<keyword evidence="1" id="KW-0472">Membrane</keyword>
<keyword evidence="1" id="KW-1133">Transmembrane helix</keyword>
<feature type="transmembrane region" description="Helical" evidence="1">
    <location>
        <begin position="6"/>
        <end position="24"/>
    </location>
</feature>
<protein>
    <submittedName>
        <fullName evidence="2">Hydrophobic Kdp peptide KdpZ</fullName>
    </submittedName>
</protein>
<name>Q6KBZ1_ALIAC</name>
<dbReference type="EMBL" id="AJ715821">
    <property type="protein sequence ID" value="CAG29818.1"/>
    <property type="molecule type" value="Genomic_DNA"/>
</dbReference>
<sequence>MEDVISIALFLAVFALLYVIHRSFDRS</sequence>
<evidence type="ECO:0000256" key="1">
    <source>
        <dbReference type="SAM" id="Phobius"/>
    </source>
</evidence>
<reference evidence="2" key="1">
    <citation type="journal article" date="2006" name="Biochim. Biophys. Acta">
        <title>New type of kdp region with a split sensor-kinase kdpD gene located within two divergent kdp operons from the thermoacidophilic bacterium Alicyclobacillus acidocaldarius.</title>
        <authorList>
            <person name="Schleussinger E."/>
            <person name="Schmid R."/>
            <person name="Bakker E.P."/>
        </authorList>
    </citation>
    <scope>NUCLEOTIDE SEQUENCE</scope>
    <source>
        <strain evidence="2">Type strain: ATCC 27009</strain>
    </source>
</reference>
<gene>
    <name evidence="2" type="primary">kdpZ</name>
</gene>
<evidence type="ECO:0000313" key="2">
    <source>
        <dbReference type="EMBL" id="CAG29818.1"/>
    </source>
</evidence>
<accession>Q6KBZ1</accession>
<keyword evidence="1" id="KW-0812">Transmembrane</keyword>
<dbReference type="AlphaFoldDB" id="Q6KBZ1"/>
<organism evidence="2">
    <name type="scientific">Alicyclobacillus acidocaldarius subsp. acidocaldarius</name>
    <name type="common">Bacillus acidocaldarius</name>
    <dbReference type="NCBI Taxonomy" id="1388"/>
    <lineage>
        <taxon>Bacteria</taxon>
        <taxon>Bacillati</taxon>
        <taxon>Bacillota</taxon>
        <taxon>Bacilli</taxon>
        <taxon>Bacillales</taxon>
        <taxon>Alicyclobacillaceae</taxon>
        <taxon>Alicyclobacillus</taxon>
    </lineage>
</organism>
<proteinExistence type="predicted"/>